<dbReference type="SMART" id="SM00422">
    <property type="entry name" value="HTH_MERR"/>
    <property type="match status" value="1"/>
</dbReference>
<dbReference type="GO" id="GO:0046872">
    <property type="term" value="F:metal ion binding"/>
    <property type="evidence" value="ECO:0007669"/>
    <property type="project" value="InterPro"/>
</dbReference>
<evidence type="ECO:0000256" key="2">
    <source>
        <dbReference type="ARBA" id="ARBA00023125"/>
    </source>
</evidence>
<dbReference type="Gene3D" id="1.10.1240.10">
    <property type="entry name" value="Methionine synthase domain"/>
    <property type="match status" value="1"/>
</dbReference>
<dbReference type="InterPro" id="IPR009061">
    <property type="entry name" value="DNA-bd_dom_put_sf"/>
</dbReference>
<dbReference type="AlphaFoldDB" id="A0A7X8SJ08"/>
<keyword evidence="1" id="KW-0805">Transcription regulation</keyword>
<evidence type="ECO:0000313" key="5">
    <source>
        <dbReference type="EMBL" id="NLR91060.1"/>
    </source>
</evidence>
<dbReference type="InterPro" id="IPR000551">
    <property type="entry name" value="MerR-type_HTH_dom"/>
</dbReference>
<dbReference type="PANTHER" id="PTHR30204:SF67">
    <property type="entry name" value="HTH-TYPE TRANSCRIPTIONAL REGULATOR MLRA-RELATED"/>
    <property type="match status" value="1"/>
</dbReference>
<dbReference type="SUPFAM" id="SSF52242">
    <property type="entry name" value="Cobalamin (vitamin B12)-binding domain"/>
    <property type="match status" value="1"/>
</dbReference>
<sequence>MSNYSIKDLEHLTGVKAHTIRIWEQRYKIITPKRSETNIRYYNDDDLKLMLNVSLLNNNGFKISKIAKLTEAEIHEEVLKVVDVNDNYFDQISALTMAMLEFNESHFEKIIASNILKRGFEESMIHIIMPFMHRVGVLWLTGSVSPAQEHFISHLIRQKIIVAIDAQVVDPDPQKSEFMLFLPDGELHEISLLFAAYMIRARGFKVIYLGQSLPMVELKQVYDSKKADFLLTVSTSIAQIGDMQKYIDDLGDTFPESKILLTGRQIVGNDYKMKDNMEVLPSLQYFRELLESISEVGVTVR</sequence>
<keyword evidence="6" id="KW-1185">Reference proteome</keyword>
<reference evidence="5 6" key="1">
    <citation type="submission" date="2020-04" db="EMBL/GenBank/DDBJ databases">
        <title>Flammeovirga sp. SR4, a novel species isolated from seawater.</title>
        <authorList>
            <person name="Wang X."/>
        </authorList>
    </citation>
    <scope>NUCLEOTIDE SEQUENCE [LARGE SCALE GENOMIC DNA]</scope>
    <source>
        <strain evidence="5 6">SR4</strain>
    </source>
</reference>
<dbReference type="RefSeq" id="WP_168881764.1">
    <property type="nucleotide sequence ID" value="NZ_JABAIL010000002.1"/>
</dbReference>
<evidence type="ECO:0000259" key="4">
    <source>
        <dbReference type="PROSITE" id="PS50937"/>
    </source>
</evidence>
<organism evidence="5 6">
    <name type="scientific">Flammeovirga agarivorans</name>
    <dbReference type="NCBI Taxonomy" id="2726742"/>
    <lineage>
        <taxon>Bacteria</taxon>
        <taxon>Pseudomonadati</taxon>
        <taxon>Bacteroidota</taxon>
        <taxon>Cytophagia</taxon>
        <taxon>Cytophagales</taxon>
        <taxon>Flammeovirgaceae</taxon>
        <taxon>Flammeovirga</taxon>
    </lineage>
</organism>
<dbReference type="GO" id="GO:0003700">
    <property type="term" value="F:DNA-binding transcription factor activity"/>
    <property type="evidence" value="ECO:0007669"/>
    <property type="project" value="InterPro"/>
</dbReference>
<dbReference type="SUPFAM" id="SSF46955">
    <property type="entry name" value="Putative DNA-binding domain"/>
    <property type="match status" value="1"/>
</dbReference>
<dbReference type="Gene3D" id="1.10.1660.10">
    <property type="match status" value="1"/>
</dbReference>
<comment type="caution">
    <text evidence="5">The sequence shown here is derived from an EMBL/GenBank/DDBJ whole genome shotgun (WGS) entry which is preliminary data.</text>
</comment>
<dbReference type="Pfam" id="PF02607">
    <property type="entry name" value="B12-binding_2"/>
    <property type="match status" value="1"/>
</dbReference>
<name>A0A7X8SJ08_9BACT</name>
<evidence type="ECO:0000256" key="1">
    <source>
        <dbReference type="ARBA" id="ARBA00023015"/>
    </source>
</evidence>
<evidence type="ECO:0000313" key="6">
    <source>
        <dbReference type="Proteomes" id="UP000585050"/>
    </source>
</evidence>
<dbReference type="Gene3D" id="3.40.50.280">
    <property type="entry name" value="Cobalamin-binding domain"/>
    <property type="match status" value="1"/>
</dbReference>
<proteinExistence type="predicted"/>
<dbReference type="GO" id="GO:0031419">
    <property type="term" value="F:cobalamin binding"/>
    <property type="evidence" value="ECO:0007669"/>
    <property type="project" value="InterPro"/>
</dbReference>
<dbReference type="PROSITE" id="PS50937">
    <property type="entry name" value="HTH_MERR_2"/>
    <property type="match status" value="1"/>
</dbReference>
<dbReference type="CDD" id="cd01104">
    <property type="entry name" value="HTH_MlrA-CarA"/>
    <property type="match status" value="1"/>
</dbReference>
<keyword evidence="3" id="KW-0804">Transcription</keyword>
<gene>
    <name evidence="5" type="ORF">HGP29_07565</name>
</gene>
<feature type="domain" description="HTH merR-type" evidence="4">
    <location>
        <begin position="3"/>
        <end position="72"/>
    </location>
</feature>
<dbReference type="InterPro" id="IPR003759">
    <property type="entry name" value="Cbl-bd_cap"/>
</dbReference>
<protein>
    <submittedName>
        <fullName evidence="5">MerR family transcriptional regulator</fullName>
    </submittedName>
</protein>
<dbReference type="InterPro" id="IPR036724">
    <property type="entry name" value="Cobalamin-bd_sf"/>
</dbReference>
<keyword evidence="2" id="KW-0238">DNA-binding</keyword>
<dbReference type="EMBL" id="JABAIL010000002">
    <property type="protein sequence ID" value="NLR91060.1"/>
    <property type="molecule type" value="Genomic_DNA"/>
</dbReference>
<dbReference type="GO" id="GO:0003677">
    <property type="term" value="F:DNA binding"/>
    <property type="evidence" value="ECO:0007669"/>
    <property type="project" value="UniProtKB-KW"/>
</dbReference>
<dbReference type="InterPro" id="IPR036594">
    <property type="entry name" value="Meth_synthase_dom"/>
</dbReference>
<dbReference type="Pfam" id="PF13411">
    <property type="entry name" value="MerR_1"/>
    <property type="match status" value="1"/>
</dbReference>
<evidence type="ECO:0000256" key="3">
    <source>
        <dbReference type="ARBA" id="ARBA00023163"/>
    </source>
</evidence>
<dbReference type="PANTHER" id="PTHR30204">
    <property type="entry name" value="REDOX-CYCLING DRUG-SENSING TRANSCRIPTIONAL ACTIVATOR SOXR"/>
    <property type="match status" value="1"/>
</dbReference>
<accession>A0A7X8SJ08</accession>
<dbReference type="Proteomes" id="UP000585050">
    <property type="component" value="Unassembled WGS sequence"/>
</dbReference>
<dbReference type="InterPro" id="IPR047057">
    <property type="entry name" value="MerR_fam"/>
</dbReference>